<dbReference type="InterPro" id="IPR056647">
    <property type="entry name" value="DUF7745"/>
</dbReference>
<feature type="non-terminal residue" evidence="3">
    <location>
        <position position="725"/>
    </location>
</feature>
<keyword evidence="4" id="KW-1185">Reference proteome</keyword>
<name>A0A7J9EZQ7_9ROSI</name>
<evidence type="ECO:0000313" key="4">
    <source>
        <dbReference type="Proteomes" id="UP000593568"/>
    </source>
</evidence>
<proteinExistence type="predicted"/>
<organism evidence="3 4">
    <name type="scientific">Gossypium trilobum</name>
    <dbReference type="NCBI Taxonomy" id="34281"/>
    <lineage>
        <taxon>Eukaryota</taxon>
        <taxon>Viridiplantae</taxon>
        <taxon>Streptophyta</taxon>
        <taxon>Embryophyta</taxon>
        <taxon>Tracheophyta</taxon>
        <taxon>Spermatophyta</taxon>
        <taxon>Magnoliopsida</taxon>
        <taxon>eudicotyledons</taxon>
        <taxon>Gunneridae</taxon>
        <taxon>Pentapetalae</taxon>
        <taxon>rosids</taxon>
        <taxon>malvids</taxon>
        <taxon>Malvales</taxon>
        <taxon>Malvaceae</taxon>
        <taxon>Malvoideae</taxon>
        <taxon>Gossypium</taxon>
    </lineage>
</organism>
<keyword evidence="1" id="KW-0175">Coiled coil</keyword>
<evidence type="ECO:0000313" key="3">
    <source>
        <dbReference type="EMBL" id="MBA0777895.1"/>
    </source>
</evidence>
<dbReference type="PANTHER" id="PTHR48200:SF1">
    <property type="entry name" value="AMINOTRANSFERASE-LIKE PLANT MOBILE DOMAIN-CONTAINING PROTEIN"/>
    <property type="match status" value="1"/>
</dbReference>
<protein>
    <recommendedName>
        <fullName evidence="2">DUF7745 domain-containing protein</fullName>
    </recommendedName>
</protein>
<comment type="caution">
    <text evidence="3">The sequence shown here is derived from an EMBL/GenBank/DDBJ whole genome shotgun (WGS) entry which is preliminary data.</text>
</comment>
<feature type="non-terminal residue" evidence="3">
    <location>
        <position position="1"/>
    </location>
</feature>
<gene>
    <name evidence="3" type="ORF">Gotri_005848</name>
</gene>
<feature type="coiled-coil region" evidence="1">
    <location>
        <begin position="276"/>
        <end position="412"/>
    </location>
</feature>
<dbReference type="Pfam" id="PF24924">
    <property type="entry name" value="DUF7745"/>
    <property type="match status" value="1"/>
</dbReference>
<dbReference type="Proteomes" id="UP000593568">
    <property type="component" value="Unassembled WGS sequence"/>
</dbReference>
<dbReference type="AlphaFoldDB" id="A0A7J9EZQ7"/>
<evidence type="ECO:0000259" key="2">
    <source>
        <dbReference type="Pfam" id="PF24924"/>
    </source>
</evidence>
<reference evidence="3 4" key="1">
    <citation type="journal article" date="2019" name="Genome Biol. Evol.">
        <title>Insights into the evolution of the New World diploid cottons (Gossypium, subgenus Houzingenia) based on genome sequencing.</title>
        <authorList>
            <person name="Grover C.E."/>
            <person name="Arick M.A. 2nd"/>
            <person name="Thrash A."/>
            <person name="Conover J.L."/>
            <person name="Sanders W.S."/>
            <person name="Peterson D.G."/>
            <person name="Frelichowski J.E."/>
            <person name="Scheffler J.A."/>
            <person name="Scheffler B.E."/>
            <person name="Wendel J.F."/>
        </authorList>
    </citation>
    <scope>NUCLEOTIDE SEQUENCE [LARGE SCALE GENOMIC DNA]</scope>
    <source>
        <strain evidence="3">8</strain>
        <tissue evidence="3">Leaf</tissue>
    </source>
</reference>
<dbReference type="EMBL" id="JABEZW010000010">
    <property type="protein sequence ID" value="MBA0777895.1"/>
    <property type="molecule type" value="Genomic_DNA"/>
</dbReference>
<accession>A0A7J9EZQ7</accession>
<evidence type="ECO:0000256" key="1">
    <source>
        <dbReference type="SAM" id="Coils"/>
    </source>
</evidence>
<dbReference type="PANTHER" id="PTHR48200">
    <property type="entry name" value="PROTEIN, PUTATIVE-RELATED"/>
    <property type="match status" value="1"/>
</dbReference>
<feature type="domain" description="DUF7745" evidence="2">
    <location>
        <begin position="11"/>
        <end position="175"/>
    </location>
</feature>
<sequence length="725" mass="84881">NNLQELKEIWARWDDEVKQLFYCNYGDLPYLLDIKVDEHLFRALAQFWNSSYSCFTFGKVDMVPTIEEYTTLLRCPRVQVDKVYSKAANVLTFAKKLMKITGMSEQWVTTWIKQKGENKCIHWKSLRDQILAHPDTKKKVDVFALSIYGLVIFPKALGHIDVVVIDLFDQIDRRVSPLLVLRQYRSRQFIPVTQRLAQCEFSYKDDNYKRKIREMSSAWKQIHRMKRFTVGVMATPEYYEWWSKRVNDNILEPGHENSQLIKEHLRVIPSELEIIKQDFERRNTKLEKTIDKMEEEKMNLKLDADVQKIEAERLRKGKTKAKEDLDSLKTDYKNEEFVREAKRKKGELKDKVAELEGSLHWYRNRNSVIELKASLNKIEEMKERTEELETTLQNCKIQIEYLEANEDRQNEQLHFFQNQVKNRDHIMGEAVAQIREVAYHLQTLAVQADILSVRYELELDRGKELASLLKKIRDVLESQKTMMSQLTQLLAGGNDKGKSPVTNYGIDHEDPVYPPGFAPTNTQVQPDICPQRVPVHIRPQYQVSASAPMNFQTGSGSNPGDNPTNPVVPDLDDVAEVEKAKVDLPKQLEDRCRWLEENFKAIESADYRCKIDAKDLSLVPDLVLPDKFKMPKFEKYNRTSCPEAHITMFCRRMTGYIDNDQFLIHCFQDSLIRAAAKCYNQLNRAQISSWKHLAQAFMRQYSHVTDMTPDRITLQNMEKKQNESF</sequence>